<dbReference type="Proteomes" id="UP000799537">
    <property type="component" value="Unassembled WGS sequence"/>
</dbReference>
<feature type="region of interest" description="Disordered" evidence="1">
    <location>
        <begin position="125"/>
        <end position="190"/>
    </location>
</feature>
<accession>A0A6A6D0L1</accession>
<gene>
    <name evidence="2" type="ORF">M409DRAFT_16677</name>
</gene>
<feature type="compositionally biased region" description="Polar residues" evidence="1">
    <location>
        <begin position="339"/>
        <end position="358"/>
    </location>
</feature>
<reference evidence="2" key="1">
    <citation type="journal article" date="2020" name="Stud. Mycol.">
        <title>101 Dothideomycetes genomes: a test case for predicting lifestyles and emergence of pathogens.</title>
        <authorList>
            <person name="Haridas S."/>
            <person name="Albert R."/>
            <person name="Binder M."/>
            <person name="Bloem J."/>
            <person name="Labutti K."/>
            <person name="Salamov A."/>
            <person name="Andreopoulos B."/>
            <person name="Baker S."/>
            <person name="Barry K."/>
            <person name="Bills G."/>
            <person name="Bluhm B."/>
            <person name="Cannon C."/>
            <person name="Castanera R."/>
            <person name="Culley D."/>
            <person name="Daum C."/>
            <person name="Ezra D."/>
            <person name="Gonzalez J."/>
            <person name="Henrissat B."/>
            <person name="Kuo A."/>
            <person name="Liang C."/>
            <person name="Lipzen A."/>
            <person name="Lutzoni F."/>
            <person name="Magnuson J."/>
            <person name="Mondo S."/>
            <person name="Nolan M."/>
            <person name="Ohm R."/>
            <person name="Pangilinan J."/>
            <person name="Park H.-J."/>
            <person name="Ramirez L."/>
            <person name="Alfaro M."/>
            <person name="Sun H."/>
            <person name="Tritt A."/>
            <person name="Yoshinaga Y."/>
            <person name="Zwiers L.-H."/>
            <person name="Turgeon B."/>
            <person name="Goodwin S."/>
            <person name="Spatafora J."/>
            <person name="Crous P."/>
            <person name="Grigoriev I."/>
        </authorList>
    </citation>
    <scope>NUCLEOTIDE SEQUENCE</scope>
    <source>
        <strain evidence="2">ATCC 36951</strain>
    </source>
</reference>
<feature type="compositionally biased region" description="Acidic residues" evidence="1">
    <location>
        <begin position="49"/>
        <end position="67"/>
    </location>
</feature>
<feature type="region of interest" description="Disordered" evidence="1">
    <location>
        <begin position="49"/>
        <end position="84"/>
    </location>
</feature>
<feature type="region of interest" description="Disordered" evidence="1">
    <location>
        <begin position="210"/>
        <end position="244"/>
    </location>
</feature>
<feature type="region of interest" description="Disordered" evidence="1">
    <location>
        <begin position="309"/>
        <end position="358"/>
    </location>
</feature>
<organism evidence="2 3">
    <name type="scientific">Zasmidium cellare ATCC 36951</name>
    <dbReference type="NCBI Taxonomy" id="1080233"/>
    <lineage>
        <taxon>Eukaryota</taxon>
        <taxon>Fungi</taxon>
        <taxon>Dikarya</taxon>
        <taxon>Ascomycota</taxon>
        <taxon>Pezizomycotina</taxon>
        <taxon>Dothideomycetes</taxon>
        <taxon>Dothideomycetidae</taxon>
        <taxon>Mycosphaerellales</taxon>
        <taxon>Mycosphaerellaceae</taxon>
        <taxon>Zasmidium</taxon>
    </lineage>
</organism>
<dbReference type="RefSeq" id="XP_033673604.1">
    <property type="nucleotide sequence ID" value="XM_033803719.1"/>
</dbReference>
<protein>
    <submittedName>
        <fullName evidence="2">Uncharacterized protein</fullName>
    </submittedName>
</protein>
<name>A0A6A6D0L1_ZASCE</name>
<dbReference type="EMBL" id="ML993580">
    <property type="protein sequence ID" value="KAF2172715.1"/>
    <property type="molecule type" value="Genomic_DNA"/>
</dbReference>
<feature type="compositionally biased region" description="Low complexity" evidence="1">
    <location>
        <begin position="212"/>
        <end position="222"/>
    </location>
</feature>
<dbReference type="OrthoDB" id="3898400at2759"/>
<keyword evidence="3" id="KW-1185">Reference proteome</keyword>
<sequence>MVDNNQLYAIAAAGSDVYMIGAKGKSPAKPAASIVDLVNEPVFWHGYTSDEEVASPVDDDDDDDDDEFSLHSDESMDSIASSASFPEQLAETCGNVKQQCNRAQAVKIQAAGKARVVSLPKPIDIPARRSIMRPASPGSPSKRASIQLQSSTRNSEDSQTTCNDSISSSSVNSPASTAPSSVDEPLEQRPPIKHQQSFSRHVPLMEAARAFSPNSPTSGPNSPLFPQSAGLPKRHSTALSDRSEVASITTRSSVRRMTKLSSNFSLNKIGKNLVGRDSTYGGYIAPAQQHRVAARSTSLKPKMVARAANERAPPITLPPFPDDAEEPSNDWPLRKDSGLKSSQPRSLSTKLTHVAQVS</sequence>
<feature type="compositionally biased region" description="Low complexity" evidence="1">
    <location>
        <begin position="165"/>
        <end position="182"/>
    </location>
</feature>
<dbReference type="AlphaFoldDB" id="A0A6A6D0L1"/>
<proteinExistence type="predicted"/>
<evidence type="ECO:0000313" key="2">
    <source>
        <dbReference type="EMBL" id="KAF2172715.1"/>
    </source>
</evidence>
<evidence type="ECO:0000256" key="1">
    <source>
        <dbReference type="SAM" id="MobiDB-lite"/>
    </source>
</evidence>
<dbReference type="GeneID" id="54556991"/>
<feature type="compositionally biased region" description="Polar residues" evidence="1">
    <location>
        <begin position="138"/>
        <end position="164"/>
    </location>
</feature>
<evidence type="ECO:0000313" key="3">
    <source>
        <dbReference type="Proteomes" id="UP000799537"/>
    </source>
</evidence>